<keyword evidence="2" id="KW-0472">Membrane</keyword>
<feature type="transmembrane region" description="Helical" evidence="2">
    <location>
        <begin position="98"/>
        <end position="115"/>
    </location>
</feature>
<evidence type="ECO:0000256" key="2">
    <source>
        <dbReference type="SAM" id="Phobius"/>
    </source>
</evidence>
<proteinExistence type="predicted"/>
<keyword evidence="2" id="KW-1133">Transmembrane helix</keyword>
<dbReference type="AlphaFoldDB" id="A0AAE3KFY6"/>
<comment type="caution">
    <text evidence="4">The sequence shown here is derived from an EMBL/GenBank/DDBJ whole genome shotgun (WGS) entry which is preliminary data.</text>
</comment>
<dbReference type="Pfam" id="PF08044">
    <property type="entry name" value="DUF1707"/>
    <property type="match status" value="1"/>
</dbReference>
<sequence length="167" mass="17515">MARPGPYHRIVSDVPSPHTRIGDQEREHAVQALGEHLSAGRLTVDEYGERSASAAVARTRGDLLSLFADLPEPRPHFAVPPATSAAARPVRARSPLPVLPLVAGAVLVIVALAVLRLPVPLIVLAVVLVSVAGRNFGSGATRHRGRRGRGRRDGRGRGSTSGGGTDD</sequence>
<organism evidence="4 5">
    <name type="scientific">Goodfellowiella coeruleoviolacea</name>
    <dbReference type="NCBI Taxonomy" id="334858"/>
    <lineage>
        <taxon>Bacteria</taxon>
        <taxon>Bacillati</taxon>
        <taxon>Actinomycetota</taxon>
        <taxon>Actinomycetes</taxon>
        <taxon>Pseudonocardiales</taxon>
        <taxon>Pseudonocardiaceae</taxon>
        <taxon>Goodfellowiella</taxon>
    </lineage>
</organism>
<feature type="region of interest" description="Disordered" evidence="1">
    <location>
        <begin position="1"/>
        <end position="20"/>
    </location>
</feature>
<dbReference type="EMBL" id="JAMTCK010000005">
    <property type="protein sequence ID" value="MCP2165427.1"/>
    <property type="molecule type" value="Genomic_DNA"/>
</dbReference>
<keyword evidence="2" id="KW-0812">Transmembrane</keyword>
<dbReference type="InterPro" id="IPR012551">
    <property type="entry name" value="DUF1707_SHOCT-like"/>
</dbReference>
<evidence type="ECO:0000256" key="1">
    <source>
        <dbReference type="SAM" id="MobiDB-lite"/>
    </source>
</evidence>
<name>A0AAE3KFY6_9PSEU</name>
<feature type="domain" description="DUF1707" evidence="3">
    <location>
        <begin position="19"/>
        <end position="71"/>
    </location>
</feature>
<dbReference type="Proteomes" id="UP001206128">
    <property type="component" value="Unassembled WGS sequence"/>
</dbReference>
<evidence type="ECO:0000313" key="5">
    <source>
        <dbReference type="Proteomes" id="UP001206128"/>
    </source>
</evidence>
<protein>
    <recommendedName>
        <fullName evidence="3">DUF1707 domain-containing protein</fullName>
    </recommendedName>
</protein>
<gene>
    <name evidence="4" type="ORF">LX83_002285</name>
</gene>
<keyword evidence="5" id="KW-1185">Reference proteome</keyword>
<feature type="transmembrane region" description="Helical" evidence="2">
    <location>
        <begin position="121"/>
        <end position="137"/>
    </location>
</feature>
<accession>A0AAE3KFY6</accession>
<evidence type="ECO:0000313" key="4">
    <source>
        <dbReference type="EMBL" id="MCP2165427.1"/>
    </source>
</evidence>
<feature type="compositionally biased region" description="Basic residues" evidence="1">
    <location>
        <begin position="141"/>
        <end position="150"/>
    </location>
</feature>
<reference evidence="4" key="1">
    <citation type="submission" date="2022-06" db="EMBL/GenBank/DDBJ databases">
        <title>Genomic Encyclopedia of Archaeal and Bacterial Type Strains, Phase II (KMG-II): from individual species to whole genera.</title>
        <authorList>
            <person name="Goeker M."/>
        </authorList>
    </citation>
    <scope>NUCLEOTIDE SEQUENCE</scope>
    <source>
        <strain evidence="4">DSM 43935</strain>
    </source>
</reference>
<evidence type="ECO:0000259" key="3">
    <source>
        <dbReference type="Pfam" id="PF08044"/>
    </source>
</evidence>
<feature type="compositionally biased region" description="Gly residues" evidence="1">
    <location>
        <begin position="157"/>
        <end position="167"/>
    </location>
</feature>
<feature type="region of interest" description="Disordered" evidence="1">
    <location>
        <begin position="138"/>
        <end position="167"/>
    </location>
</feature>